<dbReference type="EMBL" id="JACIEP010000017">
    <property type="protein sequence ID" value="MBB4037760.1"/>
    <property type="molecule type" value="Genomic_DNA"/>
</dbReference>
<dbReference type="PANTHER" id="PTHR30620">
    <property type="entry name" value="PERIPLASMIC BETA-GLUCOSIDASE-RELATED"/>
    <property type="match status" value="1"/>
</dbReference>
<dbReference type="Pfam" id="PF00933">
    <property type="entry name" value="Glyco_hydro_3"/>
    <property type="match status" value="1"/>
</dbReference>
<dbReference type="Gene3D" id="3.40.50.1700">
    <property type="entry name" value="Glycoside hydrolase family 3 C-terminal domain"/>
    <property type="match status" value="1"/>
</dbReference>
<comment type="similarity">
    <text evidence="2">Belongs to the glycosyl hydrolase 3 family.</text>
</comment>
<keyword evidence="6 9" id="KW-0326">Glycosidase</keyword>
<feature type="domain" description="Glycoside hydrolase family 3 N-terminal" evidence="7">
    <location>
        <begin position="200"/>
        <end position="475"/>
    </location>
</feature>
<evidence type="ECO:0000256" key="5">
    <source>
        <dbReference type="ARBA" id="ARBA00022801"/>
    </source>
</evidence>
<dbReference type="GO" id="GO:0009251">
    <property type="term" value="P:glucan catabolic process"/>
    <property type="evidence" value="ECO:0007669"/>
    <property type="project" value="TreeGrafter"/>
</dbReference>
<dbReference type="GO" id="GO:0008422">
    <property type="term" value="F:beta-glucosidase activity"/>
    <property type="evidence" value="ECO:0007669"/>
    <property type="project" value="UniProtKB-EC"/>
</dbReference>
<feature type="domain" description="Glycoside hydrolase family 3 C-terminal" evidence="8">
    <location>
        <begin position="515"/>
        <end position="759"/>
    </location>
</feature>
<dbReference type="InterPro" id="IPR001764">
    <property type="entry name" value="Glyco_hydro_3_N"/>
</dbReference>
<evidence type="ECO:0000259" key="7">
    <source>
        <dbReference type="Pfam" id="PF00933"/>
    </source>
</evidence>
<dbReference type="InterPro" id="IPR036881">
    <property type="entry name" value="Glyco_hydro_3_C_sf"/>
</dbReference>
<keyword evidence="10" id="KW-1185">Reference proteome</keyword>
<name>A0A840CP26_9BACT</name>
<dbReference type="InterPro" id="IPR017853">
    <property type="entry name" value="GH"/>
</dbReference>
<protein>
    <recommendedName>
        <fullName evidence="3">beta-glucosidase</fullName>
        <ecNumber evidence="3">3.2.1.21</ecNumber>
    </recommendedName>
</protein>
<dbReference type="InterPro" id="IPR036962">
    <property type="entry name" value="Glyco_hydro_3_N_sf"/>
</dbReference>
<evidence type="ECO:0000313" key="10">
    <source>
        <dbReference type="Proteomes" id="UP000555103"/>
    </source>
</evidence>
<dbReference type="RefSeq" id="WP_183308589.1">
    <property type="nucleotide sequence ID" value="NZ_JACIEP010000017.1"/>
</dbReference>
<comment type="caution">
    <text evidence="9">The sequence shown here is derived from an EMBL/GenBank/DDBJ whole genome shotgun (WGS) entry which is preliminary data.</text>
</comment>
<reference evidence="9 10" key="1">
    <citation type="submission" date="2020-08" db="EMBL/GenBank/DDBJ databases">
        <title>Genomic Encyclopedia of Type Strains, Phase IV (KMG-IV): sequencing the most valuable type-strain genomes for metagenomic binning, comparative biology and taxonomic classification.</title>
        <authorList>
            <person name="Goeker M."/>
        </authorList>
    </citation>
    <scope>NUCLEOTIDE SEQUENCE [LARGE SCALE GENOMIC DNA]</scope>
    <source>
        <strain evidence="9 10">DSM 104969</strain>
    </source>
</reference>
<evidence type="ECO:0000256" key="6">
    <source>
        <dbReference type="ARBA" id="ARBA00023295"/>
    </source>
</evidence>
<gene>
    <name evidence="9" type="ORF">GGR21_003681</name>
</gene>
<dbReference type="Pfam" id="PF01915">
    <property type="entry name" value="Glyco_hydro_3_C"/>
    <property type="match status" value="1"/>
</dbReference>
<dbReference type="Gene3D" id="3.20.20.300">
    <property type="entry name" value="Glycoside hydrolase, family 3, N-terminal domain"/>
    <property type="match status" value="1"/>
</dbReference>
<dbReference type="PANTHER" id="PTHR30620:SF16">
    <property type="entry name" value="LYSOSOMAL BETA GLUCOSIDASE"/>
    <property type="match status" value="1"/>
</dbReference>
<organism evidence="9 10">
    <name type="scientific">Dysgonomonas hofstadii</name>
    <dbReference type="NCBI Taxonomy" id="637886"/>
    <lineage>
        <taxon>Bacteria</taxon>
        <taxon>Pseudomonadati</taxon>
        <taxon>Bacteroidota</taxon>
        <taxon>Bacteroidia</taxon>
        <taxon>Bacteroidales</taxon>
        <taxon>Dysgonomonadaceae</taxon>
        <taxon>Dysgonomonas</taxon>
    </lineage>
</organism>
<evidence type="ECO:0000313" key="9">
    <source>
        <dbReference type="EMBL" id="MBB4037760.1"/>
    </source>
</evidence>
<dbReference type="SUPFAM" id="SSF52279">
    <property type="entry name" value="Beta-D-glucan exohydrolase, C-terminal domain"/>
    <property type="match status" value="1"/>
</dbReference>
<evidence type="ECO:0000256" key="3">
    <source>
        <dbReference type="ARBA" id="ARBA00012744"/>
    </source>
</evidence>
<proteinExistence type="inferred from homology"/>
<dbReference type="PRINTS" id="PR00133">
    <property type="entry name" value="GLHYDRLASE3"/>
</dbReference>
<evidence type="ECO:0000256" key="4">
    <source>
        <dbReference type="ARBA" id="ARBA00022729"/>
    </source>
</evidence>
<keyword evidence="4" id="KW-0732">Signal</keyword>
<dbReference type="InterPro" id="IPR002772">
    <property type="entry name" value="Glyco_hydro_3_C"/>
</dbReference>
<dbReference type="Proteomes" id="UP000555103">
    <property type="component" value="Unassembled WGS sequence"/>
</dbReference>
<evidence type="ECO:0000256" key="1">
    <source>
        <dbReference type="ARBA" id="ARBA00000448"/>
    </source>
</evidence>
<dbReference type="SUPFAM" id="SSF51445">
    <property type="entry name" value="(Trans)glycosidases"/>
    <property type="match status" value="1"/>
</dbReference>
<keyword evidence="5 9" id="KW-0378">Hydrolase</keyword>
<evidence type="ECO:0000256" key="2">
    <source>
        <dbReference type="ARBA" id="ARBA00005336"/>
    </source>
</evidence>
<comment type="catalytic activity">
    <reaction evidence="1">
        <text>Hydrolysis of terminal, non-reducing beta-D-glucosyl residues with release of beta-D-glucose.</text>
        <dbReference type="EC" id="3.2.1.21"/>
    </reaction>
</comment>
<dbReference type="InterPro" id="IPR051915">
    <property type="entry name" value="Cellulose_Degrad_GH3"/>
</dbReference>
<sequence length="775" mass="86038">MKKLFLSLGIIFLSVNGYSQESKNFEIVENNNGPTLGYSSESGVKILSVNGFKFKDLNRNGKLDKYEDWRLPVDERAKDLAKRMSVEQIAGLMLYSGHQAVPANEFGFAADTYNGKPFSQSSANPWDLSDAQKKFLKDDNLRHVLLVGVQSPEVAAKWSNKMQAYVEGIGLGIPANNSSDPRHSGQVTGSTVAEFNAGAGGEISVWPDGLGMAATFEPELVKRFGQIAAQEYRALGIGTALSPQIDLATEPRWYRASMTFGESPKLATDMTRAYIDGFQTSFGKDEITDGWGYKSVNAMVKHWPSGGPEEGGRDGHWAFGKFAVYPGNNFETHLKPFTEGAFKLDGKTSMASAVMPYYTISYNQAKDGTNLANGFSKYIVTDLLREKYGYDGVVCTDWLITGDEGKSPGDFMGKPWGVEDKTVAERHYIALMAGMDQFGGNNEMGPVIEAYNMGVEEHGKKFMRNRFEQSAVRLLRNIFRLGLFENPYLDPQESAKIVGNPEFMQEGYDAQLKSIVMLKNKGNVLPIKERKSVYIPEVYSPAVKDWWGNWSKQSLQMPISLDLLKKYYDITDDPAKADFAIVFISGPYSNNDGGGYDKKDRKAGGNGYVPITLQYGTYTANDAREHSIAAGDPVVDPTITDRSYKGKTVTASNTMDLRTVLNTREMMGDKPVIVVTNLSRAMVFNEFEDKVDAILARFSVKEQAILDIISGKYEPSGLLPMQMPANMSTVEKQYEDVPFDMECHKDTEGNVYDFAYGLNWKGVIKDARTIKYGVR</sequence>
<evidence type="ECO:0000259" key="8">
    <source>
        <dbReference type="Pfam" id="PF01915"/>
    </source>
</evidence>
<dbReference type="EC" id="3.2.1.21" evidence="3"/>
<dbReference type="AlphaFoldDB" id="A0A840CP26"/>
<accession>A0A840CP26</accession>